<proteinExistence type="predicted"/>
<name>A0A6J6BYN5_9ZZZZ</name>
<evidence type="ECO:0000256" key="2">
    <source>
        <dbReference type="ARBA" id="ARBA00022679"/>
    </source>
</evidence>
<dbReference type="EMBL" id="CAEZSR010000010">
    <property type="protein sequence ID" value="CAB4543944.1"/>
    <property type="molecule type" value="Genomic_DNA"/>
</dbReference>
<dbReference type="Pfam" id="PF09314">
    <property type="entry name" value="DUF1972"/>
    <property type="match status" value="1"/>
</dbReference>
<accession>A0A6J6BYN5</accession>
<feature type="domain" description="DUF1972" evidence="4">
    <location>
        <begin position="3"/>
        <end position="175"/>
    </location>
</feature>
<gene>
    <name evidence="5" type="ORF">UFOPK1493_00511</name>
</gene>
<dbReference type="PANTHER" id="PTHR12526">
    <property type="entry name" value="GLYCOSYLTRANSFERASE"/>
    <property type="match status" value="1"/>
</dbReference>
<dbReference type="GO" id="GO:0016757">
    <property type="term" value="F:glycosyltransferase activity"/>
    <property type="evidence" value="ECO:0007669"/>
    <property type="project" value="UniProtKB-KW"/>
</dbReference>
<evidence type="ECO:0000256" key="3">
    <source>
        <dbReference type="SAM" id="MobiDB-lite"/>
    </source>
</evidence>
<keyword evidence="2" id="KW-0808">Transferase</keyword>
<keyword evidence="1" id="KW-0328">Glycosyltransferase</keyword>
<organism evidence="5">
    <name type="scientific">freshwater metagenome</name>
    <dbReference type="NCBI Taxonomy" id="449393"/>
    <lineage>
        <taxon>unclassified sequences</taxon>
        <taxon>metagenomes</taxon>
        <taxon>ecological metagenomes</taxon>
    </lineage>
</organism>
<dbReference type="Pfam" id="PF13692">
    <property type="entry name" value="Glyco_trans_1_4"/>
    <property type="match status" value="1"/>
</dbReference>
<feature type="region of interest" description="Disordered" evidence="3">
    <location>
        <begin position="392"/>
        <end position="420"/>
    </location>
</feature>
<evidence type="ECO:0000256" key="1">
    <source>
        <dbReference type="ARBA" id="ARBA00022676"/>
    </source>
</evidence>
<evidence type="ECO:0000259" key="4">
    <source>
        <dbReference type="Pfam" id="PF09314"/>
    </source>
</evidence>
<sequence>MKIAMVGTRGVPARYGGFETAVEEIGSRLVERGHEVTVYCRRPADGSPAPAEHLGMRLVHLPALRTKVLETLTHTALSSAHVALQRRAHDVAFVFNSANSPFVPLFRARRIPVAVHVDGLEWRRAKWGGAGRNYYRMAESLAVRWGDALIADAEGISDYYRDEFGASTTGISYGAPVLRDLPTDRLHQLDLEPGGFHVVVARFEPENHVDLVVRAVRASNALLPVVVVGSAPYADAYTNAIREVADSDARIRLVGAVWDQDLLNQLYAHAASYIHGHSIGGTNPSLLRAMGAGAAVVALDVRFNRQVLGPAGMFFSDEESLGNALVTVERHPDLSRRLGQALQQRAATEYRWDDVTTGYEQLAERLAAGDTRRKETSGKRRNADQWGYERVLAPIGGSGSDGELPDLVSTGTPWQGELAS</sequence>
<dbReference type="AlphaFoldDB" id="A0A6J6BYN5"/>
<dbReference type="PANTHER" id="PTHR12526:SF510">
    <property type="entry name" value="D-INOSITOL 3-PHOSPHATE GLYCOSYLTRANSFERASE"/>
    <property type="match status" value="1"/>
</dbReference>
<dbReference type="Gene3D" id="3.40.50.2000">
    <property type="entry name" value="Glycogen Phosphorylase B"/>
    <property type="match status" value="2"/>
</dbReference>
<protein>
    <submittedName>
        <fullName evidence="5">Unannotated protein</fullName>
    </submittedName>
</protein>
<reference evidence="5" key="1">
    <citation type="submission" date="2020-05" db="EMBL/GenBank/DDBJ databases">
        <authorList>
            <person name="Chiriac C."/>
            <person name="Salcher M."/>
            <person name="Ghai R."/>
            <person name="Kavagutti S V."/>
        </authorList>
    </citation>
    <scope>NUCLEOTIDE SEQUENCE</scope>
</reference>
<evidence type="ECO:0000313" key="5">
    <source>
        <dbReference type="EMBL" id="CAB4543944.1"/>
    </source>
</evidence>
<dbReference type="SUPFAM" id="SSF53756">
    <property type="entry name" value="UDP-Glycosyltransferase/glycogen phosphorylase"/>
    <property type="match status" value="1"/>
</dbReference>
<dbReference type="InterPro" id="IPR015393">
    <property type="entry name" value="DUF1972"/>
</dbReference>